<evidence type="ECO:0000256" key="1">
    <source>
        <dbReference type="ARBA" id="ARBA00022837"/>
    </source>
</evidence>
<evidence type="ECO:0000256" key="2">
    <source>
        <dbReference type="SAM" id="MobiDB-lite"/>
    </source>
</evidence>
<reference evidence="4" key="2">
    <citation type="journal article" date="2023" name="Microbiol Resour">
        <title>Decontamination and Annotation of the Draft Genome Sequence of the Oomycete Lagenidium giganteum ARSEF 373.</title>
        <authorList>
            <person name="Morgan W.R."/>
            <person name="Tartar A."/>
        </authorList>
    </citation>
    <scope>NUCLEOTIDE SEQUENCE</scope>
    <source>
        <strain evidence="4">ARSEF 373</strain>
    </source>
</reference>
<sequence>MQDVFETIHADSPTAKPVVEERNTGPSVAPLPVIQVGLVTSTDELFEIVRQRIRQVSEVLLPLAASNEDTASDFGHDSDDDADNHAPPPDEELTGLQLVFQAFTQRQADKINRLRFQAGLDQLLQIQVSWHQFDLLFRRLDLDLDGELSAHEFTTLFRRDFVSFDRDDILFLQEGLVNYVIERLESRQWTLPELFQAFDRDGSGVISIAEFSTLVRFLFTAKDKQQLKRNPKRLRQRHVYLLMSCLDVSSDHRISQQEFLRFFFIVWSTRLMEVQDQLADVEAASSTHGLGHTQSTQREDRLEGLRGLKKTLRRALRTNFSRPFRDAMRCQDAAMPGPFAGLLHKLQLVDHPAAPMTASTAESGAWKATADTTTTAAPLQVWQVLQGQTSTSHRGEQSMTQLYARTRAKEVEESRRRVQKGKNEVARTRLTRDREPERANALFQTPDAKLVLDDTSLKFDHRPKR</sequence>
<dbReference type="InterPro" id="IPR011992">
    <property type="entry name" value="EF-hand-dom_pair"/>
</dbReference>
<protein>
    <recommendedName>
        <fullName evidence="3">EF-hand domain-containing protein</fullName>
    </recommendedName>
</protein>
<reference evidence="4" key="1">
    <citation type="submission" date="2022-11" db="EMBL/GenBank/DDBJ databases">
        <authorList>
            <person name="Morgan W.R."/>
            <person name="Tartar A."/>
        </authorList>
    </citation>
    <scope>NUCLEOTIDE SEQUENCE</scope>
    <source>
        <strain evidence="4">ARSEF 373</strain>
    </source>
</reference>
<dbReference type="SUPFAM" id="SSF47473">
    <property type="entry name" value="EF-hand"/>
    <property type="match status" value="1"/>
</dbReference>
<feature type="domain" description="EF-hand" evidence="3">
    <location>
        <begin position="193"/>
        <end position="221"/>
    </location>
</feature>
<keyword evidence="5" id="KW-1185">Reference proteome</keyword>
<evidence type="ECO:0000313" key="4">
    <source>
        <dbReference type="EMBL" id="DAZ97916.1"/>
    </source>
</evidence>
<dbReference type="PROSITE" id="PS50222">
    <property type="entry name" value="EF_HAND_2"/>
    <property type="match status" value="2"/>
</dbReference>
<keyword evidence="1" id="KW-0106">Calcium</keyword>
<dbReference type="Pfam" id="PF13499">
    <property type="entry name" value="EF-hand_7"/>
    <property type="match status" value="1"/>
</dbReference>
<name>A0AAV2YW68_9STRA</name>
<evidence type="ECO:0000313" key="5">
    <source>
        <dbReference type="Proteomes" id="UP001146120"/>
    </source>
</evidence>
<organism evidence="4 5">
    <name type="scientific">Lagenidium giganteum</name>
    <dbReference type="NCBI Taxonomy" id="4803"/>
    <lineage>
        <taxon>Eukaryota</taxon>
        <taxon>Sar</taxon>
        <taxon>Stramenopiles</taxon>
        <taxon>Oomycota</taxon>
        <taxon>Peronosporomycetes</taxon>
        <taxon>Pythiales</taxon>
        <taxon>Pythiaceae</taxon>
    </lineage>
</organism>
<dbReference type="GO" id="GO:0005509">
    <property type="term" value="F:calcium ion binding"/>
    <property type="evidence" value="ECO:0007669"/>
    <property type="project" value="InterPro"/>
</dbReference>
<comment type="caution">
    <text evidence="4">The sequence shown here is derived from an EMBL/GenBank/DDBJ whole genome shotgun (WGS) entry which is preliminary data.</text>
</comment>
<proteinExistence type="predicted"/>
<accession>A0AAV2YW68</accession>
<dbReference type="Proteomes" id="UP001146120">
    <property type="component" value="Unassembled WGS sequence"/>
</dbReference>
<feature type="region of interest" description="Disordered" evidence="2">
    <location>
        <begin position="70"/>
        <end position="91"/>
    </location>
</feature>
<dbReference type="InterPro" id="IPR018247">
    <property type="entry name" value="EF_Hand_1_Ca_BS"/>
</dbReference>
<dbReference type="Gene3D" id="1.10.238.10">
    <property type="entry name" value="EF-hand"/>
    <property type="match status" value="2"/>
</dbReference>
<dbReference type="AlphaFoldDB" id="A0AAV2YW68"/>
<evidence type="ECO:0000259" key="3">
    <source>
        <dbReference type="PROSITE" id="PS50222"/>
    </source>
</evidence>
<feature type="region of interest" description="Disordered" evidence="2">
    <location>
        <begin position="411"/>
        <end position="437"/>
    </location>
</feature>
<dbReference type="EMBL" id="DAKRPA010000121">
    <property type="protein sequence ID" value="DAZ97916.1"/>
    <property type="molecule type" value="Genomic_DNA"/>
</dbReference>
<dbReference type="InterPro" id="IPR002048">
    <property type="entry name" value="EF_hand_dom"/>
</dbReference>
<dbReference type="SMART" id="SM00054">
    <property type="entry name" value="EFh"/>
    <property type="match status" value="3"/>
</dbReference>
<dbReference type="PROSITE" id="PS00018">
    <property type="entry name" value="EF_HAND_1"/>
    <property type="match status" value="2"/>
</dbReference>
<dbReference type="Pfam" id="PF13202">
    <property type="entry name" value="EF-hand_5"/>
    <property type="match status" value="1"/>
</dbReference>
<feature type="domain" description="EF-hand" evidence="3">
    <location>
        <begin position="128"/>
        <end position="163"/>
    </location>
</feature>
<gene>
    <name evidence="4" type="ORF">N0F65_007257</name>
</gene>